<comment type="caution">
    <text evidence="1">The sequence shown here is derived from an EMBL/GenBank/DDBJ whole genome shotgun (WGS) entry which is preliminary data.</text>
</comment>
<evidence type="ECO:0000313" key="2">
    <source>
        <dbReference type="Proteomes" id="UP001241377"/>
    </source>
</evidence>
<name>A0ACC2WD90_9TREE</name>
<dbReference type="Proteomes" id="UP001241377">
    <property type="component" value="Unassembled WGS sequence"/>
</dbReference>
<keyword evidence="2" id="KW-1185">Reference proteome</keyword>
<protein>
    <submittedName>
        <fullName evidence="1">Uncharacterized protein</fullName>
    </submittedName>
</protein>
<evidence type="ECO:0000313" key="1">
    <source>
        <dbReference type="EMBL" id="KAJ9109612.1"/>
    </source>
</evidence>
<gene>
    <name evidence="1" type="ORF">QFC19_002053</name>
</gene>
<accession>A0ACC2WD90</accession>
<organism evidence="1 2">
    <name type="scientific">Naganishia cerealis</name>
    <dbReference type="NCBI Taxonomy" id="610337"/>
    <lineage>
        <taxon>Eukaryota</taxon>
        <taxon>Fungi</taxon>
        <taxon>Dikarya</taxon>
        <taxon>Basidiomycota</taxon>
        <taxon>Agaricomycotina</taxon>
        <taxon>Tremellomycetes</taxon>
        <taxon>Filobasidiales</taxon>
        <taxon>Filobasidiaceae</taxon>
        <taxon>Naganishia</taxon>
    </lineage>
</organism>
<proteinExistence type="predicted"/>
<dbReference type="EMBL" id="JASBWR010000017">
    <property type="protein sequence ID" value="KAJ9109612.1"/>
    <property type="molecule type" value="Genomic_DNA"/>
</dbReference>
<sequence>MTSVFVSGASGFIAQHIVKALIAKGYDVVGSVRSEAKGETLKKCLNSEKFQYELVKDITADGAFDAAIKAHPEVTVLLHTASPFFYDTTDPEKDLVIPAINGTRNILAAVKKYGPQIERVVITSSDAALYSYEGEQDALNSFDESSWNGISYEDAIKDPISAYYGAKTFAEKLAWQFLEEEKPNFKLAAVNPVYVFGPQAFDSEVGEKLNTSNEMINTLLKVGPSGSFENDKGGYVDVRDVAKAHIFAFENDSAINQRLFMTNGNFSTQMMVDIINEKFPQLKGKVPKGTPGSGPADIKTLASKRNEKTRHLLGFEFTPLEKIVEDVVAQIRNRQ</sequence>
<reference evidence="1" key="1">
    <citation type="submission" date="2023-04" db="EMBL/GenBank/DDBJ databases">
        <title>Draft Genome sequencing of Naganishia species isolated from polar environments using Oxford Nanopore Technology.</title>
        <authorList>
            <person name="Leo P."/>
            <person name="Venkateswaran K."/>
        </authorList>
    </citation>
    <scope>NUCLEOTIDE SEQUENCE</scope>
    <source>
        <strain evidence="1">MNA-CCFEE 5261</strain>
    </source>
</reference>